<dbReference type="PRINTS" id="PR00032">
    <property type="entry name" value="HTHARAC"/>
</dbReference>
<dbReference type="InterPro" id="IPR009057">
    <property type="entry name" value="Homeodomain-like_sf"/>
</dbReference>
<dbReference type="Gene3D" id="1.10.10.60">
    <property type="entry name" value="Homeodomain-like"/>
    <property type="match status" value="2"/>
</dbReference>
<keyword evidence="7" id="KW-1185">Reference proteome</keyword>
<dbReference type="InterPro" id="IPR014710">
    <property type="entry name" value="RmlC-like_jellyroll"/>
</dbReference>
<evidence type="ECO:0000256" key="1">
    <source>
        <dbReference type="ARBA" id="ARBA00023015"/>
    </source>
</evidence>
<dbReference type="PROSITE" id="PS00041">
    <property type="entry name" value="HTH_ARAC_FAMILY_1"/>
    <property type="match status" value="1"/>
</dbReference>
<dbReference type="PANTHER" id="PTHR46796">
    <property type="entry name" value="HTH-TYPE TRANSCRIPTIONAL ACTIVATOR RHAS-RELATED"/>
    <property type="match status" value="1"/>
</dbReference>
<comment type="caution">
    <text evidence="6">The sequence shown here is derived from an EMBL/GenBank/DDBJ whole genome shotgun (WGS) entry which is preliminary data.</text>
</comment>
<dbReference type="InterPro" id="IPR020449">
    <property type="entry name" value="Tscrpt_reg_AraC-type_HTH"/>
</dbReference>
<dbReference type="InterPro" id="IPR032783">
    <property type="entry name" value="AraC_lig"/>
</dbReference>
<accession>A0A4R2L8V9</accession>
<name>A0A4R2L8V9_9GAMM</name>
<evidence type="ECO:0000256" key="3">
    <source>
        <dbReference type="ARBA" id="ARBA00023159"/>
    </source>
</evidence>
<evidence type="ECO:0000313" key="7">
    <source>
        <dbReference type="Proteomes" id="UP000295765"/>
    </source>
</evidence>
<protein>
    <submittedName>
        <fullName evidence="6">AraC family transcriptional regulator</fullName>
    </submittedName>
</protein>
<evidence type="ECO:0000256" key="2">
    <source>
        <dbReference type="ARBA" id="ARBA00023125"/>
    </source>
</evidence>
<evidence type="ECO:0000259" key="5">
    <source>
        <dbReference type="PROSITE" id="PS01124"/>
    </source>
</evidence>
<evidence type="ECO:0000313" key="6">
    <source>
        <dbReference type="EMBL" id="TCO80546.1"/>
    </source>
</evidence>
<keyword evidence="3" id="KW-0010">Activator</keyword>
<dbReference type="InterPro" id="IPR050204">
    <property type="entry name" value="AraC_XylS_family_regulators"/>
</dbReference>
<proteinExistence type="predicted"/>
<gene>
    <name evidence="6" type="ORF">EV699_11324</name>
</gene>
<dbReference type="Pfam" id="PF12833">
    <property type="entry name" value="HTH_18"/>
    <property type="match status" value="1"/>
</dbReference>
<dbReference type="SUPFAM" id="SSF46689">
    <property type="entry name" value="Homeodomain-like"/>
    <property type="match status" value="2"/>
</dbReference>
<dbReference type="PANTHER" id="PTHR46796:SF7">
    <property type="entry name" value="ARAC FAMILY TRANSCRIPTIONAL REGULATOR"/>
    <property type="match status" value="1"/>
</dbReference>
<dbReference type="InterPro" id="IPR018060">
    <property type="entry name" value="HTH_AraC"/>
</dbReference>
<dbReference type="SUPFAM" id="SSF51215">
    <property type="entry name" value="Regulatory protein AraC"/>
    <property type="match status" value="1"/>
</dbReference>
<reference evidence="6 7" key="1">
    <citation type="submission" date="2019-03" db="EMBL/GenBank/DDBJ databases">
        <title>Genomic Encyclopedia of Type Strains, Phase IV (KMG-IV): sequencing the most valuable type-strain genomes for metagenomic binning, comparative biology and taxonomic classification.</title>
        <authorList>
            <person name="Goeker M."/>
        </authorList>
    </citation>
    <scope>NUCLEOTIDE SEQUENCE [LARGE SCALE GENOMIC DNA]</scope>
    <source>
        <strain evidence="6 7">DSM 25287</strain>
    </source>
</reference>
<dbReference type="EMBL" id="SLWY01000013">
    <property type="protein sequence ID" value="TCO80546.1"/>
    <property type="molecule type" value="Genomic_DNA"/>
</dbReference>
<dbReference type="Gene3D" id="2.60.120.10">
    <property type="entry name" value="Jelly Rolls"/>
    <property type="match status" value="1"/>
</dbReference>
<keyword evidence="1" id="KW-0805">Transcription regulation</keyword>
<dbReference type="InterPro" id="IPR037923">
    <property type="entry name" value="HTH-like"/>
</dbReference>
<dbReference type="PROSITE" id="PS01124">
    <property type="entry name" value="HTH_ARAC_FAMILY_2"/>
    <property type="match status" value="1"/>
</dbReference>
<keyword evidence="2" id="KW-0238">DNA-binding</keyword>
<dbReference type="GO" id="GO:0003700">
    <property type="term" value="F:DNA-binding transcription factor activity"/>
    <property type="evidence" value="ECO:0007669"/>
    <property type="project" value="InterPro"/>
</dbReference>
<dbReference type="InterPro" id="IPR018062">
    <property type="entry name" value="HTH_AraC-typ_CS"/>
</dbReference>
<dbReference type="AlphaFoldDB" id="A0A4R2L8V9"/>
<evidence type="ECO:0000256" key="4">
    <source>
        <dbReference type="ARBA" id="ARBA00023163"/>
    </source>
</evidence>
<dbReference type="Proteomes" id="UP000295765">
    <property type="component" value="Unassembled WGS sequence"/>
</dbReference>
<dbReference type="Pfam" id="PF12852">
    <property type="entry name" value="Cupin_6"/>
    <property type="match status" value="1"/>
</dbReference>
<feature type="domain" description="HTH araC/xylS-type" evidence="5">
    <location>
        <begin position="230"/>
        <end position="328"/>
    </location>
</feature>
<dbReference type="GO" id="GO:0043565">
    <property type="term" value="F:sequence-specific DNA binding"/>
    <property type="evidence" value="ECO:0007669"/>
    <property type="project" value="InterPro"/>
</dbReference>
<organism evidence="6 7">
    <name type="scientific">Plasticicumulans lactativorans</name>
    <dbReference type="NCBI Taxonomy" id="1133106"/>
    <lineage>
        <taxon>Bacteria</taxon>
        <taxon>Pseudomonadati</taxon>
        <taxon>Pseudomonadota</taxon>
        <taxon>Gammaproteobacteria</taxon>
        <taxon>Candidatus Competibacteraceae</taxon>
        <taxon>Plasticicumulans</taxon>
    </lineage>
</organism>
<sequence>MTGRPAGKILVGMDALSELLRTVRLSGAMFFNARCSAPWCVRSPPAHRLGHYVAPNASHVIEFHFIAQGRGYVRVGGETTPLVAGDIAMLPHGDAHYMGNGLGGETIDGESSMAALLSGDVKLSHIGSGDGEETRLICGYLACEGRLIQPLIAGLPRVVRVNVRQDPYGRVLEEMIRHAVGQLAEGRPGSQTVGARLAEVLFVESLRRYLLQLPPGNAGWLAGAADPAIGRALTALHRRPAHPWTLDALAREAGLSRSSLAERFARHFGQGPMGYLADWRLELAADALRTTSRSVLQIAAEVGYDSEAAFNRAFKRRFALPPARYRRSSREGVVSVSEAPADA</sequence>
<dbReference type="SMART" id="SM00342">
    <property type="entry name" value="HTH_ARAC"/>
    <property type="match status" value="1"/>
</dbReference>
<keyword evidence="4" id="KW-0804">Transcription</keyword>